<dbReference type="EMBL" id="LAZR01062606">
    <property type="protein sequence ID" value="KKK61181.1"/>
    <property type="molecule type" value="Genomic_DNA"/>
</dbReference>
<dbReference type="InterPro" id="IPR027417">
    <property type="entry name" value="P-loop_NTPase"/>
</dbReference>
<organism evidence="2">
    <name type="scientific">marine sediment metagenome</name>
    <dbReference type="NCBI Taxonomy" id="412755"/>
    <lineage>
        <taxon>unclassified sequences</taxon>
        <taxon>metagenomes</taxon>
        <taxon>ecological metagenomes</taxon>
    </lineage>
</organism>
<gene>
    <name evidence="2" type="ORF">LCGC14_3016900</name>
</gene>
<dbReference type="GO" id="GO:0005524">
    <property type="term" value="F:ATP binding"/>
    <property type="evidence" value="ECO:0007669"/>
    <property type="project" value="InterPro"/>
</dbReference>
<evidence type="ECO:0000313" key="2">
    <source>
        <dbReference type="EMBL" id="KKK61181.1"/>
    </source>
</evidence>
<dbReference type="SUPFAM" id="SSF52540">
    <property type="entry name" value="P-loop containing nucleoside triphosphate hydrolases"/>
    <property type="match status" value="1"/>
</dbReference>
<dbReference type="GO" id="GO:0016787">
    <property type="term" value="F:hydrolase activity"/>
    <property type="evidence" value="ECO:0007669"/>
    <property type="project" value="InterPro"/>
</dbReference>
<dbReference type="InterPro" id="IPR006935">
    <property type="entry name" value="Helicase/UvrB_N"/>
</dbReference>
<feature type="non-terminal residue" evidence="2">
    <location>
        <position position="361"/>
    </location>
</feature>
<dbReference type="Pfam" id="PF04851">
    <property type="entry name" value="ResIII"/>
    <property type="match status" value="1"/>
</dbReference>
<evidence type="ECO:0000259" key="1">
    <source>
        <dbReference type="PROSITE" id="PS51192"/>
    </source>
</evidence>
<dbReference type="SMART" id="SM00487">
    <property type="entry name" value="DEXDc"/>
    <property type="match status" value="1"/>
</dbReference>
<dbReference type="GO" id="GO:0003677">
    <property type="term" value="F:DNA binding"/>
    <property type="evidence" value="ECO:0007669"/>
    <property type="project" value="InterPro"/>
</dbReference>
<dbReference type="InterPro" id="IPR014001">
    <property type="entry name" value="Helicase_ATP-bd"/>
</dbReference>
<dbReference type="InterPro" id="IPR050742">
    <property type="entry name" value="Helicase_Restrict-Modif_Enz"/>
</dbReference>
<protein>
    <recommendedName>
        <fullName evidence="1">Helicase ATP-binding domain-containing protein</fullName>
    </recommendedName>
</protein>
<dbReference type="PROSITE" id="PS51192">
    <property type="entry name" value="HELICASE_ATP_BIND_1"/>
    <property type="match status" value="1"/>
</dbReference>
<accession>A0A0F8ZML1</accession>
<sequence>LAMGKFKLTSKFQPQGDQPEAIKRLKEGLDEKKKYQTLLGVTGSGKTFTTITSIYRLIKFADAKRILFLVDTKNLGEQAEQEFMGYRPSDDNRKFTELYNVRRLNSKYVPPDSQVCISTIQRMFSILKGEELDETAEQINPHEYVEIGQPREVEYNEKVPPEFFDFIVIDECHRSIYNVWKQVLDYFDAFYIGLTATPDKRTFGFFNENVVSEYRHEEAVADGVNVGFDTYLIETKITKDGSKLVAEQWVDKRNRLTRKKRWEQLDEEVIYNGTDLDQDVVNPSQIRNVIKTFRDKLPEMFPGRDEIPKTLIFAKTDSHADDIINIAREEFAEENAFCKKVTYKTDEDPKSVLASFRNDYY</sequence>
<dbReference type="PANTHER" id="PTHR47396:SF1">
    <property type="entry name" value="ATP-DEPENDENT HELICASE IRC3-RELATED"/>
    <property type="match status" value="1"/>
</dbReference>
<feature type="domain" description="Helicase ATP-binding" evidence="1">
    <location>
        <begin position="27"/>
        <end position="216"/>
    </location>
</feature>
<dbReference type="PANTHER" id="PTHR47396">
    <property type="entry name" value="TYPE I RESTRICTION ENZYME ECOKI R PROTEIN"/>
    <property type="match status" value="1"/>
</dbReference>
<proteinExistence type="predicted"/>
<comment type="caution">
    <text evidence="2">The sequence shown here is derived from an EMBL/GenBank/DDBJ whole genome shotgun (WGS) entry which is preliminary data.</text>
</comment>
<dbReference type="AlphaFoldDB" id="A0A0F8ZML1"/>
<reference evidence="2" key="1">
    <citation type="journal article" date="2015" name="Nature">
        <title>Complex archaea that bridge the gap between prokaryotes and eukaryotes.</title>
        <authorList>
            <person name="Spang A."/>
            <person name="Saw J.H."/>
            <person name="Jorgensen S.L."/>
            <person name="Zaremba-Niedzwiedzka K."/>
            <person name="Martijn J."/>
            <person name="Lind A.E."/>
            <person name="van Eijk R."/>
            <person name="Schleper C."/>
            <person name="Guy L."/>
            <person name="Ettema T.J."/>
        </authorList>
    </citation>
    <scope>NUCLEOTIDE SEQUENCE</scope>
</reference>
<dbReference type="GO" id="GO:0005829">
    <property type="term" value="C:cytosol"/>
    <property type="evidence" value="ECO:0007669"/>
    <property type="project" value="TreeGrafter"/>
</dbReference>
<dbReference type="Gene3D" id="3.40.50.300">
    <property type="entry name" value="P-loop containing nucleotide triphosphate hydrolases"/>
    <property type="match status" value="2"/>
</dbReference>
<feature type="non-terminal residue" evidence="2">
    <location>
        <position position="1"/>
    </location>
</feature>
<name>A0A0F8ZML1_9ZZZZ</name>